<dbReference type="Proteomes" id="UP000637643">
    <property type="component" value="Unassembled WGS sequence"/>
</dbReference>
<keyword evidence="2" id="KW-0012">Acyltransferase</keyword>
<dbReference type="PROSITE" id="PS51186">
    <property type="entry name" value="GNAT"/>
    <property type="match status" value="1"/>
</dbReference>
<dbReference type="EMBL" id="BMKR01000010">
    <property type="protein sequence ID" value="GGF81349.1"/>
    <property type="molecule type" value="Genomic_DNA"/>
</dbReference>
<evidence type="ECO:0000256" key="1">
    <source>
        <dbReference type="ARBA" id="ARBA00022679"/>
    </source>
</evidence>
<evidence type="ECO:0000259" key="3">
    <source>
        <dbReference type="PROSITE" id="PS51186"/>
    </source>
</evidence>
<proteinExistence type="predicted"/>
<dbReference type="InterPro" id="IPR000182">
    <property type="entry name" value="GNAT_dom"/>
</dbReference>
<dbReference type="CDD" id="cd04301">
    <property type="entry name" value="NAT_SF"/>
    <property type="match status" value="1"/>
</dbReference>
<dbReference type="Pfam" id="PF00583">
    <property type="entry name" value="Acetyltransf_1"/>
    <property type="match status" value="1"/>
</dbReference>
<reference evidence="4" key="2">
    <citation type="submission" date="2020-09" db="EMBL/GenBank/DDBJ databases">
        <authorList>
            <person name="Sun Q."/>
            <person name="Zhou Y."/>
        </authorList>
    </citation>
    <scope>NUCLEOTIDE SEQUENCE</scope>
    <source>
        <strain evidence="4">CGMCC 1.16134</strain>
    </source>
</reference>
<dbReference type="GO" id="GO:0016747">
    <property type="term" value="F:acyltransferase activity, transferring groups other than amino-acyl groups"/>
    <property type="evidence" value="ECO:0007669"/>
    <property type="project" value="InterPro"/>
</dbReference>
<reference evidence="4" key="1">
    <citation type="journal article" date="2014" name="Int. J. Syst. Evol. Microbiol.">
        <title>Complete genome sequence of Corynebacterium casei LMG S-19264T (=DSM 44701T), isolated from a smear-ripened cheese.</title>
        <authorList>
            <consortium name="US DOE Joint Genome Institute (JGI-PGF)"/>
            <person name="Walter F."/>
            <person name="Albersmeier A."/>
            <person name="Kalinowski J."/>
            <person name="Ruckert C."/>
        </authorList>
    </citation>
    <scope>NUCLEOTIDE SEQUENCE</scope>
    <source>
        <strain evidence="4">CGMCC 1.16134</strain>
    </source>
</reference>
<dbReference type="PANTHER" id="PTHR43800">
    <property type="entry name" value="PEPTIDYL-LYSINE N-ACETYLTRANSFERASE YJAB"/>
    <property type="match status" value="1"/>
</dbReference>
<dbReference type="InterPro" id="IPR016181">
    <property type="entry name" value="Acyl_CoA_acyltransferase"/>
</dbReference>
<dbReference type="RefSeq" id="WP_189025759.1">
    <property type="nucleotide sequence ID" value="NZ_BMKR01000010.1"/>
</dbReference>
<evidence type="ECO:0000313" key="4">
    <source>
        <dbReference type="EMBL" id="GGF81349.1"/>
    </source>
</evidence>
<evidence type="ECO:0000256" key="2">
    <source>
        <dbReference type="ARBA" id="ARBA00023315"/>
    </source>
</evidence>
<keyword evidence="5" id="KW-1185">Reference proteome</keyword>
<feature type="domain" description="N-acetyltransferase" evidence="3">
    <location>
        <begin position="8"/>
        <end position="162"/>
    </location>
</feature>
<comment type="caution">
    <text evidence="4">The sequence shown here is derived from an EMBL/GenBank/DDBJ whole genome shotgun (WGS) entry which is preliminary data.</text>
</comment>
<keyword evidence="1" id="KW-0808">Transferase</keyword>
<sequence length="171" mass="19293">MSERVRLAELRDAEVLLDVIYRAYALIRELGLHWPAANADLALIQDNIATNDCYVLEKDGAILATITLSKGDEVKAFTELPFIKWFAVNPDSSGQGYGGKLLDWVEEHVIHGQLGAPAVTLATAHKHPWLVPMYERRGYARIHEIETQNGDGIMYLMRKTLEYKQTNTQRG</sequence>
<protein>
    <submittedName>
        <fullName evidence="4">N-acetyltransferase YxeL</fullName>
    </submittedName>
</protein>
<dbReference type="PANTHER" id="PTHR43800:SF1">
    <property type="entry name" value="PEPTIDYL-LYSINE N-ACETYLTRANSFERASE YJAB"/>
    <property type="match status" value="1"/>
</dbReference>
<gene>
    <name evidence="4" type="primary">yxeL</name>
    <name evidence="4" type="ORF">GCM10010912_28050</name>
</gene>
<organism evidence="4 5">
    <name type="scientific">Paenibacillus albidus</name>
    <dbReference type="NCBI Taxonomy" id="2041023"/>
    <lineage>
        <taxon>Bacteria</taxon>
        <taxon>Bacillati</taxon>
        <taxon>Bacillota</taxon>
        <taxon>Bacilli</taxon>
        <taxon>Bacillales</taxon>
        <taxon>Paenibacillaceae</taxon>
        <taxon>Paenibacillus</taxon>
    </lineage>
</organism>
<accession>A0A917CBG1</accession>
<name>A0A917CBG1_9BACL</name>
<dbReference type="SUPFAM" id="SSF55729">
    <property type="entry name" value="Acyl-CoA N-acyltransferases (Nat)"/>
    <property type="match status" value="1"/>
</dbReference>
<evidence type="ECO:0000313" key="5">
    <source>
        <dbReference type="Proteomes" id="UP000637643"/>
    </source>
</evidence>
<dbReference type="AlphaFoldDB" id="A0A917CBG1"/>
<dbReference type="Gene3D" id="3.40.630.30">
    <property type="match status" value="1"/>
</dbReference>